<name>A0ACB9PRY2_BAUVA</name>
<proteinExistence type="predicted"/>
<sequence>MFLDLVSKLGRKKLLKHGPNKHQELTGEFVFILKGRQKKVQGRVHLTGSRMLICQHNNYFKTCLGQYIGIHSSAESSPLSRSSINASLSRRQLRSAIVHDQASCLTRSPIAIAAGGTPTVKKEVKPHAFLDRRKCVRAKKMNLFI</sequence>
<comment type="caution">
    <text evidence="1">The sequence shown here is derived from an EMBL/GenBank/DDBJ whole genome shotgun (WGS) entry which is preliminary data.</text>
</comment>
<evidence type="ECO:0000313" key="1">
    <source>
        <dbReference type="EMBL" id="KAI4351569.1"/>
    </source>
</evidence>
<dbReference type="EMBL" id="CM039428">
    <property type="protein sequence ID" value="KAI4351569.1"/>
    <property type="molecule type" value="Genomic_DNA"/>
</dbReference>
<protein>
    <submittedName>
        <fullName evidence="1">Uncharacterized protein</fullName>
    </submittedName>
</protein>
<evidence type="ECO:0000313" key="2">
    <source>
        <dbReference type="Proteomes" id="UP000828941"/>
    </source>
</evidence>
<organism evidence="1 2">
    <name type="scientific">Bauhinia variegata</name>
    <name type="common">Purple orchid tree</name>
    <name type="synonym">Phanera variegata</name>
    <dbReference type="NCBI Taxonomy" id="167791"/>
    <lineage>
        <taxon>Eukaryota</taxon>
        <taxon>Viridiplantae</taxon>
        <taxon>Streptophyta</taxon>
        <taxon>Embryophyta</taxon>
        <taxon>Tracheophyta</taxon>
        <taxon>Spermatophyta</taxon>
        <taxon>Magnoliopsida</taxon>
        <taxon>eudicotyledons</taxon>
        <taxon>Gunneridae</taxon>
        <taxon>Pentapetalae</taxon>
        <taxon>rosids</taxon>
        <taxon>fabids</taxon>
        <taxon>Fabales</taxon>
        <taxon>Fabaceae</taxon>
        <taxon>Cercidoideae</taxon>
        <taxon>Cercideae</taxon>
        <taxon>Bauhiniinae</taxon>
        <taxon>Bauhinia</taxon>
    </lineage>
</organism>
<keyword evidence="2" id="KW-1185">Reference proteome</keyword>
<accession>A0ACB9PRY2</accession>
<reference evidence="1 2" key="1">
    <citation type="journal article" date="2022" name="DNA Res.">
        <title>Chromosomal-level genome assembly of the orchid tree Bauhinia variegata (Leguminosae; Cercidoideae) supports the allotetraploid origin hypothesis of Bauhinia.</title>
        <authorList>
            <person name="Zhong Y."/>
            <person name="Chen Y."/>
            <person name="Zheng D."/>
            <person name="Pang J."/>
            <person name="Liu Y."/>
            <person name="Luo S."/>
            <person name="Meng S."/>
            <person name="Qian L."/>
            <person name="Wei D."/>
            <person name="Dai S."/>
            <person name="Zhou R."/>
        </authorList>
    </citation>
    <scope>NUCLEOTIDE SEQUENCE [LARGE SCALE GENOMIC DNA]</scope>
    <source>
        <strain evidence="1">BV-YZ2020</strain>
    </source>
</reference>
<gene>
    <name evidence="1" type="ORF">L6164_005920</name>
</gene>
<dbReference type="Proteomes" id="UP000828941">
    <property type="component" value="Chromosome 3"/>
</dbReference>